<dbReference type="SUPFAM" id="SSF53271">
    <property type="entry name" value="PRTase-like"/>
    <property type="match status" value="2"/>
</dbReference>
<evidence type="ECO:0000256" key="5">
    <source>
        <dbReference type="ARBA" id="ARBA00022777"/>
    </source>
</evidence>
<evidence type="ECO:0000256" key="2">
    <source>
        <dbReference type="ARBA" id="ARBA00022679"/>
    </source>
</evidence>
<dbReference type="Proteomes" id="UP001652564">
    <property type="component" value="Unassembled WGS sequence"/>
</dbReference>
<evidence type="ECO:0000256" key="1">
    <source>
        <dbReference type="ARBA" id="ARBA00013247"/>
    </source>
</evidence>
<dbReference type="GO" id="GO:0004749">
    <property type="term" value="F:ribose phosphate diphosphokinase activity"/>
    <property type="evidence" value="ECO:0007669"/>
    <property type="project" value="UniProtKB-EC"/>
</dbReference>
<accession>A0ABT2ZNB0</accession>
<protein>
    <recommendedName>
        <fullName evidence="1">ribose-phosphate diphosphokinase</fullName>
        <ecNumber evidence="1">2.7.6.1</ecNumber>
    </recommendedName>
</protein>
<dbReference type="Pfam" id="PF13793">
    <property type="entry name" value="Pribosyltran_N"/>
    <property type="match status" value="1"/>
</dbReference>
<evidence type="ECO:0000256" key="4">
    <source>
        <dbReference type="ARBA" id="ARBA00022741"/>
    </source>
</evidence>
<sequence length="341" mass="36871">MTVVNTLCPENRHRWEMLFFALDRSKALGHNIAKAGGFDVAPHEEREFDGGEHKARPLTEVNGHDVFVLHTLNGETGASANDKLLRLLFFLAACRDHGAARVTAITPYLPYSRKDRRTKPQDPVTSRYVAQFFEAIGVDSLMTLEVHNPAAFENAHRCRVLHLSTGSMFAGEITARPTARTQAVVSPDPGGVKRAQLMREALQEATGKDVPFGFMEKRRSAGVVSGSHFAGNVDGCVVHIVDDMICGGSTTLRAASAVRAHGAVEVHAFATHGLLTEDAVAALSETSLVDTITLTDSTTPNPAWATRFGDRLRILSCAPMIADAINAEHNSLPVSARSVQK</sequence>
<keyword evidence="2 9" id="KW-0808">Transferase</keyword>
<evidence type="ECO:0000313" key="9">
    <source>
        <dbReference type="EMBL" id="MCV2872624.1"/>
    </source>
</evidence>
<gene>
    <name evidence="9" type="primary">prs</name>
    <name evidence="9" type="ORF">OEZ71_09995</name>
</gene>
<name>A0ABT2ZNB0_9RHOB</name>
<dbReference type="InterPro" id="IPR005946">
    <property type="entry name" value="Rib-P_diPkinase"/>
</dbReference>
<dbReference type="PANTHER" id="PTHR10210">
    <property type="entry name" value="RIBOSE-PHOSPHATE DIPHOSPHOKINASE FAMILY MEMBER"/>
    <property type="match status" value="1"/>
</dbReference>
<keyword evidence="4" id="KW-0547">Nucleotide-binding</keyword>
<dbReference type="Pfam" id="PF14572">
    <property type="entry name" value="Pribosyl_synth"/>
    <property type="match status" value="1"/>
</dbReference>
<dbReference type="EC" id="2.7.6.1" evidence="1"/>
<dbReference type="InterPro" id="IPR000836">
    <property type="entry name" value="PRTase_dom"/>
</dbReference>
<comment type="catalytic activity">
    <reaction evidence="7">
        <text>D-ribose 5-phosphate + ATP = 5-phospho-alpha-D-ribose 1-diphosphate + AMP + H(+)</text>
        <dbReference type="Rhea" id="RHEA:15609"/>
        <dbReference type="ChEBI" id="CHEBI:15378"/>
        <dbReference type="ChEBI" id="CHEBI:30616"/>
        <dbReference type="ChEBI" id="CHEBI:58017"/>
        <dbReference type="ChEBI" id="CHEBI:78346"/>
        <dbReference type="ChEBI" id="CHEBI:456215"/>
        <dbReference type="EC" id="2.7.6.1"/>
    </reaction>
</comment>
<organism evidence="9 10">
    <name type="scientific">Albidovulum litorale</name>
    <dbReference type="NCBI Taxonomy" id="2984134"/>
    <lineage>
        <taxon>Bacteria</taxon>
        <taxon>Pseudomonadati</taxon>
        <taxon>Pseudomonadota</taxon>
        <taxon>Alphaproteobacteria</taxon>
        <taxon>Rhodobacterales</taxon>
        <taxon>Paracoccaceae</taxon>
        <taxon>Albidovulum</taxon>
    </lineage>
</organism>
<feature type="domain" description="Ribose-phosphate pyrophosphokinase N-terminal" evidence="8">
    <location>
        <begin position="18"/>
        <end position="137"/>
    </location>
</feature>
<dbReference type="CDD" id="cd06223">
    <property type="entry name" value="PRTases_typeI"/>
    <property type="match status" value="1"/>
</dbReference>
<dbReference type="SMART" id="SM01400">
    <property type="entry name" value="Pribosyltran_N"/>
    <property type="match status" value="1"/>
</dbReference>
<proteinExistence type="predicted"/>
<dbReference type="PANTHER" id="PTHR10210:SF32">
    <property type="entry name" value="RIBOSE-PHOSPHATE PYROPHOSPHOKINASE 2"/>
    <property type="match status" value="1"/>
</dbReference>
<keyword evidence="10" id="KW-1185">Reference proteome</keyword>
<evidence type="ECO:0000256" key="3">
    <source>
        <dbReference type="ARBA" id="ARBA00022727"/>
    </source>
</evidence>
<reference evidence="9 10" key="1">
    <citation type="submission" date="2022-10" db="EMBL/GenBank/DDBJ databases">
        <title>Defluviimonas sp. nov., isolated from ocean surface sediments.</title>
        <authorList>
            <person name="He W."/>
            <person name="Wang L."/>
            <person name="Zhang D.-F."/>
        </authorList>
    </citation>
    <scope>NUCLEOTIDE SEQUENCE [LARGE SCALE GENOMIC DNA]</scope>
    <source>
        <strain evidence="9 10">WL0050</strain>
    </source>
</reference>
<keyword evidence="3" id="KW-0545">Nucleotide biosynthesis</keyword>
<dbReference type="InterPro" id="IPR029057">
    <property type="entry name" value="PRTase-like"/>
</dbReference>
<evidence type="ECO:0000256" key="7">
    <source>
        <dbReference type="ARBA" id="ARBA00049535"/>
    </source>
</evidence>
<dbReference type="InterPro" id="IPR029099">
    <property type="entry name" value="Pribosyltran_N"/>
</dbReference>
<dbReference type="NCBIfam" id="TIGR01251">
    <property type="entry name" value="ribP_PPkin"/>
    <property type="match status" value="1"/>
</dbReference>
<evidence type="ECO:0000256" key="6">
    <source>
        <dbReference type="ARBA" id="ARBA00022840"/>
    </source>
</evidence>
<dbReference type="Gene3D" id="3.40.50.2020">
    <property type="match status" value="2"/>
</dbReference>
<comment type="caution">
    <text evidence="9">The sequence shown here is derived from an EMBL/GenBank/DDBJ whole genome shotgun (WGS) entry which is preliminary data.</text>
</comment>
<keyword evidence="6" id="KW-0067">ATP-binding</keyword>
<evidence type="ECO:0000259" key="8">
    <source>
        <dbReference type="Pfam" id="PF13793"/>
    </source>
</evidence>
<keyword evidence="5" id="KW-0418">Kinase</keyword>
<evidence type="ECO:0000313" key="10">
    <source>
        <dbReference type="Proteomes" id="UP001652564"/>
    </source>
</evidence>
<dbReference type="EMBL" id="JAOWKZ010000002">
    <property type="protein sequence ID" value="MCV2872624.1"/>
    <property type="molecule type" value="Genomic_DNA"/>
</dbReference>